<keyword evidence="2" id="KW-1185">Reference proteome</keyword>
<proteinExistence type="predicted"/>
<dbReference type="Proteomes" id="UP001159363">
    <property type="component" value="Chromosome 4"/>
</dbReference>
<name>A0ABQ9HGM9_9NEOP</name>
<dbReference type="EMBL" id="JARBHB010000005">
    <property type="protein sequence ID" value="KAJ8883472.1"/>
    <property type="molecule type" value="Genomic_DNA"/>
</dbReference>
<sequence length="497" mass="54840">MREMSTVKISTHRWRAAATAQDAEKLRPLGPYPRSAGGKRFILVRRIGKESAMAFVKDPHHHSPGVISGTMENRNQDGWTGNRTRVLMNAFLQPNTYIHSQLGYCPVASSLNSPSSNQLLFHSLPEFTNPSHRYQFLPQHIPLPHRPHKLLSTLLRSPPHPLKILTVVSSSSKHPLTSVLVAPTTYSHSYTSSPMGAFCSHSLWIKLYKSALTETLYGVGLRLRLWSLRKLCRDASTRSLTCCKDGRCATKVPLFQNGFNSDSTRDGMAAQDLLSDARRHLHRALQQVHQRMPIRAIQAVHVLLARHRRLGEVLAQLDAWPALDLHHLVDAAQRRLALARYQVRAHTEAVYRVALLIEADDGLLVYVVGGDDGETVLAGDGDETLAADDAEVSQVATIYADAHSTIAQIVESHGHSTEVEQAALPHVVGVYERHEASGEGASVSDPCGQLAVRGFGSWYVQHRATQLLPPVHAQLQQVARLTAATAARRQHLVGDLS</sequence>
<evidence type="ECO:0000313" key="1">
    <source>
        <dbReference type="EMBL" id="KAJ8883472.1"/>
    </source>
</evidence>
<evidence type="ECO:0000313" key="2">
    <source>
        <dbReference type="Proteomes" id="UP001159363"/>
    </source>
</evidence>
<protein>
    <submittedName>
        <fullName evidence="1">Uncharacterized protein</fullName>
    </submittedName>
</protein>
<comment type="caution">
    <text evidence="1">The sequence shown here is derived from an EMBL/GenBank/DDBJ whole genome shotgun (WGS) entry which is preliminary data.</text>
</comment>
<gene>
    <name evidence="1" type="ORF">PR048_015316</name>
</gene>
<reference evidence="1 2" key="1">
    <citation type="submission" date="2023-02" db="EMBL/GenBank/DDBJ databases">
        <title>LHISI_Scaffold_Assembly.</title>
        <authorList>
            <person name="Stuart O.P."/>
            <person name="Cleave R."/>
            <person name="Magrath M.J.L."/>
            <person name="Mikheyev A.S."/>
        </authorList>
    </citation>
    <scope>NUCLEOTIDE SEQUENCE [LARGE SCALE GENOMIC DNA]</scope>
    <source>
        <strain evidence="1">Daus_M_001</strain>
        <tissue evidence="1">Leg muscle</tissue>
    </source>
</reference>
<organism evidence="1 2">
    <name type="scientific">Dryococelus australis</name>
    <dbReference type="NCBI Taxonomy" id="614101"/>
    <lineage>
        <taxon>Eukaryota</taxon>
        <taxon>Metazoa</taxon>
        <taxon>Ecdysozoa</taxon>
        <taxon>Arthropoda</taxon>
        <taxon>Hexapoda</taxon>
        <taxon>Insecta</taxon>
        <taxon>Pterygota</taxon>
        <taxon>Neoptera</taxon>
        <taxon>Polyneoptera</taxon>
        <taxon>Phasmatodea</taxon>
        <taxon>Verophasmatodea</taxon>
        <taxon>Anareolatae</taxon>
        <taxon>Phasmatidae</taxon>
        <taxon>Eurycanthinae</taxon>
        <taxon>Dryococelus</taxon>
    </lineage>
</organism>
<accession>A0ABQ9HGM9</accession>